<organism evidence="2 3">
    <name type="scientific">Candidatus Jorgensenbacteria bacterium GW2011_GWA1_48_11</name>
    <dbReference type="NCBI Taxonomy" id="1618660"/>
    <lineage>
        <taxon>Bacteria</taxon>
        <taxon>Candidatus Joergenseniibacteriota</taxon>
    </lineage>
</organism>
<evidence type="ECO:0000256" key="1">
    <source>
        <dbReference type="SAM" id="Phobius"/>
    </source>
</evidence>
<keyword evidence="1" id="KW-0472">Membrane</keyword>
<accession>A0A0G1UC47</accession>
<keyword evidence="1" id="KW-1133">Transmembrane helix</keyword>
<keyword evidence="1" id="KW-0812">Transmembrane</keyword>
<dbReference type="AlphaFoldDB" id="A0A0G1UC47"/>
<evidence type="ECO:0000313" key="3">
    <source>
        <dbReference type="Proteomes" id="UP000034956"/>
    </source>
</evidence>
<dbReference type="Proteomes" id="UP000034956">
    <property type="component" value="Unassembled WGS sequence"/>
</dbReference>
<proteinExistence type="predicted"/>
<sequence length="496" mass="53434">MKTNKNNLIIWVAIVLVVVLGLVWYFSDKSRSLLSPTTSQGPAREQYTNAKGKKWGPLPEGVYAFQVTNSDKTEGPKFLEGKIDPLDVSVGDTQNMRVVVQDSVGIVSVTAEIETDKDTVVVPLKKTGIVTYENLMPERYAVQEGQLKILSKEDIELNYKQKILAEKDGLIKSVRAAGGDKEVWEGSWVVRDTHTTTYHTVFKAKNTAGQEKSLTMAWSDPCFANPPFGGNKNITSSCSFGAVGVGSYGAVDGWDGGNITLDPGVNVSSLETVGYFVWNPGKSITIGSNASFTLTSGHQLRQSCLYLTDGDLDGDALSSIRSYNDGCGTVSGKNRLQSIVSLSDCDDTRSDRDILRSGYRDADGDTYGGTYANNECYSAAEVGFTNTDCYDSNGSANPGQTGWFTTNRGDGSFDYNCSSGSIEYDETAVSYCQLAKAPDKNFLTLLKDSLIKKVAAVGEYGWIGGIPACGDSGPFNWSDSFCEGTGGTPYKTSACH</sequence>
<gene>
    <name evidence="2" type="ORF">UY23_C0001G0332</name>
</gene>
<evidence type="ECO:0000313" key="2">
    <source>
        <dbReference type="EMBL" id="KKU91726.1"/>
    </source>
</evidence>
<name>A0A0G1UC47_9BACT</name>
<feature type="transmembrane region" description="Helical" evidence="1">
    <location>
        <begin position="7"/>
        <end position="26"/>
    </location>
</feature>
<dbReference type="EMBL" id="LCPF01000001">
    <property type="protein sequence ID" value="KKU91726.1"/>
    <property type="molecule type" value="Genomic_DNA"/>
</dbReference>
<reference evidence="2 3" key="1">
    <citation type="journal article" date="2015" name="Nature">
        <title>rRNA introns, odd ribosomes, and small enigmatic genomes across a large radiation of phyla.</title>
        <authorList>
            <person name="Brown C.T."/>
            <person name="Hug L.A."/>
            <person name="Thomas B.C."/>
            <person name="Sharon I."/>
            <person name="Castelle C.J."/>
            <person name="Singh A."/>
            <person name="Wilkins M.J."/>
            <person name="Williams K.H."/>
            <person name="Banfield J.F."/>
        </authorList>
    </citation>
    <scope>NUCLEOTIDE SEQUENCE [LARGE SCALE GENOMIC DNA]</scope>
</reference>
<protein>
    <submittedName>
        <fullName evidence="2">Uncharacterized protein</fullName>
    </submittedName>
</protein>
<comment type="caution">
    <text evidence="2">The sequence shown here is derived from an EMBL/GenBank/DDBJ whole genome shotgun (WGS) entry which is preliminary data.</text>
</comment>